<dbReference type="GO" id="GO:0005829">
    <property type="term" value="C:cytosol"/>
    <property type="evidence" value="ECO:0007669"/>
    <property type="project" value="UniProtKB-ARBA"/>
</dbReference>
<reference evidence="30" key="2">
    <citation type="submission" date="2025-08" db="UniProtKB">
        <authorList>
            <consortium name="Ensembl"/>
        </authorList>
    </citation>
    <scope>IDENTIFICATION</scope>
</reference>
<dbReference type="InterPro" id="IPR037703">
    <property type="entry name" value="PI3-kinase_delta_cat"/>
</dbReference>
<evidence type="ECO:0000259" key="28">
    <source>
        <dbReference type="PROSITE" id="PS51546"/>
    </source>
</evidence>
<dbReference type="PROSITE" id="PS00916">
    <property type="entry name" value="PI3_4_KINASE_2"/>
    <property type="match status" value="1"/>
</dbReference>
<dbReference type="GO" id="GO:0030154">
    <property type="term" value="P:cell differentiation"/>
    <property type="evidence" value="ECO:0007669"/>
    <property type="project" value="UniProtKB-KW"/>
</dbReference>
<evidence type="ECO:0000256" key="19">
    <source>
        <dbReference type="ARBA" id="ARBA00023198"/>
    </source>
</evidence>
<dbReference type="Bgee" id="ENSMGAG00000004015">
    <property type="expression patterns" value="Expressed in bursa of Fabricius and 12 other cell types or tissues"/>
</dbReference>
<evidence type="ECO:0000256" key="7">
    <source>
        <dbReference type="ARBA" id="ARBA00022490"/>
    </source>
</evidence>
<feature type="domain" description="PI3K-ABD" evidence="26">
    <location>
        <begin position="22"/>
        <end position="111"/>
    </location>
</feature>
<keyword evidence="10" id="KW-0399">Innate immunity</keyword>
<dbReference type="InterPro" id="IPR011009">
    <property type="entry name" value="Kinase-like_dom_sf"/>
</dbReference>
<dbReference type="InterPro" id="IPR002420">
    <property type="entry name" value="PI3K-type_C2_dom"/>
</dbReference>
<dbReference type="GO" id="GO:0007166">
    <property type="term" value="P:cell surface receptor signaling pathway"/>
    <property type="evidence" value="ECO:0007669"/>
    <property type="project" value="UniProtKB-ARBA"/>
</dbReference>
<dbReference type="PROSITE" id="PS51545">
    <property type="entry name" value="PIK_HELICAL"/>
    <property type="match status" value="1"/>
</dbReference>
<dbReference type="InterPro" id="IPR018936">
    <property type="entry name" value="PI3/4_kinase_CS"/>
</dbReference>
<comment type="catalytic activity">
    <reaction evidence="22">
        <text>1-octadecanoyl-2-(5Z,8Z,11Z,14Z)-eicosatetraenoyl-sn-glycero-3-phospho-1D-myo-inositol 4,5-bisphosphate + ATP = 1-octadecanoyl-2-(5Z,8Z,11Z,14Z-eicosatetraenoyl)-sn-glycero-3-phospho-(1D-myo-inositol 3,4,5-triphosphate) + ADP + H(+)</text>
        <dbReference type="Rhea" id="RHEA:43396"/>
        <dbReference type="ChEBI" id="CHEBI:15378"/>
        <dbReference type="ChEBI" id="CHEBI:30616"/>
        <dbReference type="ChEBI" id="CHEBI:77137"/>
        <dbReference type="ChEBI" id="CHEBI:83243"/>
        <dbReference type="ChEBI" id="CHEBI:456216"/>
    </reaction>
    <physiologicalReaction direction="left-to-right" evidence="22">
        <dbReference type="Rhea" id="RHEA:43397"/>
    </physiologicalReaction>
</comment>
<dbReference type="InterPro" id="IPR000341">
    <property type="entry name" value="PI3K_Ras-bd_dom"/>
</dbReference>
<dbReference type="FunFam" id="3.30.1010.10:FF:000005">
    <property type="entry name" value="Phosphatidylinositol 4,5-bisphosphate 3-kinase catalytic subunit beta"/>
    <property type="match status" value="1"/>
</dbReference>
<dbReference type="FunFam" id="2.60.40.150:FF:000046">
    <property type="entry name" value="Phosphatidylinositol 4,5-bisphosphate 3-kinase catalytic subunit"/>
    <property type="match status" value="1"/>
</dbReference>
<dbReference type="SUPFAM" id="SSF48371">
    <property type="entry name" value="ARM repeat"/>
    <property type="match status" value="1"/>
</dbReference>
<dbReference type="FunFam" id="1.10.1070.11:FF:000001">
    <property type="entry name" value="Phosphatidylinositol 4,5-bisphosphate 3-kinase catalytic subunit"/>
    <property type="match status" value="1"/>
</dbReference>
<evidence type="ECO:0000256" key="22">
    <source>
        <dbReference type="ARBA" id="ARBA00051347"/>
    </source>
</evidence>
<dbReference type="SUPFAM" id="SSF56112">
    <property type="entry name" value="Protein kinase-like (PK-like)"/>
    <property type="match status" value="1"/>
</dbReference>
<protein>
    <recommendedName>
        <fullName evidence="23">Phosphatidylinositol 4,5-bisphosphate 3-kinase catalytic subunit delta isoform</fullName>
        <ecNumber evidence="6">2.7.1.137</ecNumber>
        <ecNumber evidence="5">2.7.1.153</ecNumber>
    </recommendedName>
    <alternativeName>
        <fullName evidence="24">Phosphatidylinositol 4,5-bisphosphate 3-kinase 110 kDa catalytic subunit delta</fullName>
    </alternativeName>
</protein>
<dbReference type="PANTHER" id="PTHR10048">
    <property type="entry name" value="PHOSPHATIDYLINOSITOL KINASE"/>
    <property type="match status" value="1"/>
</dbReference>
<dbReference type="SMART" id="SM00146">
    <property type="entry name" value="PI3Kc"/>
    <property type="match status" value="1"/>
</dbReference>
<comment type="similarity">
    <text evidence="4">Belongs to the PI3/PI4-kinase family. Type III PI4K subfamily.</text>
</comment>
<keyword evidence="19" id="KW-0395">Inflammatory response</keyword>
<comment type="pathway">
    <text evidence="3">Lipid metabolism.</text>
</comment>
<evidence type="ECO:0000256" key="14">
    <source>
        <dbReference type="ARBA" id="ARBA00022782"/>
    </source>
</evidence>
<dbReference type="GO" id="GO:0016303">
    <property type="term" value="F:1-phosphatidylinositol-3-kinase activity"/>
    <property type="evidence" value="ECO:0007669"/>
    <property type="project" value="UniProtKB-EC"/>
</dbReference>
<keyword evidence="8" id="KW-0145">Chemotaxis</keyword>
<dbReference type="Pfam" id="PF00454">
    <property type="entry name" value="PI3_PI4_kinase"/>
    <property type="match status" value="1"/>
</dbReference>
<feature type="domain" description="C2 PI3K-type" evidence="29">
    <location>
        <begin position="304"/>
        <end position="462"/>
    </location>
</feature>
<evidence type="ECO:0000256" key="3">
    <source>
        <dbReference type="ARBA" id="ARBA00005189"/>
    </source>
</evidence>
<evidence type="ECO:0000256" key="12">
    <source>
        <dbReference type="ARBA" id="ARBA00022741"/>
    </source>
</evidence>
<dbReference type="Proteomes" id="UP000001645">
    <property type="component" value="Chromosome 23"/>
</dbReference>
<dbReference type="InterPro" id="IPR036940">
    <property type="entry name" value="PI3/4_kinase_cat_sf"/>
</dbReference>
<dbReference type="PROSITE" id="PS51547">
    <property type="entry name" value="C2_PI3K"/>
    <property type="match status" value="1"/>
</dbReference>
<gene>
    <name evidence="30" type="primary">PIK3CD</name>
</gene>
<dbReference type="GO" id="GO:0022603">
    <property type="term" value="P:regulation of anatomical structure morphogenesis"/>
    <property type="evidence" value="ECO:0007669"/>
    <property type="project" value="UniProtKB-ARBA"/>
</dbReference>
<dbReference type="GO" id="GO:0035005">
    <property type="term" value="F:1-phosphatidylinositol-4-phosphate 3-kinase activity"/>
    <property type="evidence" value="ECO:0007669"/>
    <property type="project" value="TreeGrafter"/>
</dbReference>
<dbReference type="Gene3D" id="1.25.40.70">
    <property type="entry name" value="Phosphatidylinositol 3-kinase, accessory domain (PIK)"/>
    <property type="match status" value="1"/>
</dbReference>
<keyword evidence="18" id="KW-1064">Adaptive immunity</keyword>
<feature type="domain" description="PI3K-RBD" evidence="28">
    <location>
        <begin position="185"/>
        <end position="274"/>
    </location>
</feature>
<dbReference type="SUPFAM" id="SSF49562">
    <property type="entry name" value="C2 domain (Calcium/lipid-binding domain, CaLB)"/>
    <property type="match status" value="1"/>
</dbReference>
<evidence type="ECO:0000256" key="17">
    <source>
        <dbReference type="ARBA" id="ARBA00023098"/>
    </source>
</evidence>
<evidence type="ECO:0000313" key="30">
    <source>
        <dbReference type="Ensembl" id="ENSMGAP00000033004.1"/>
    </source>
</evidence>
<comment type="catalytic activity">
    <reaction evidence="20">
        <text>a 1,2-diacyl-sn-glycero-3-phospho-(1D-myo-inositol-4,5-bisphosphate) + ATP = a 1,2-diacyl-sn-glycero-3-phospho-(1D-myo-inositol-3,4,5-trisphosphate) + ADP + H(+)</text>
        <dbReference type="Rhea" id="RHEA:21292"/>
        <dbReference type="ChEBI" id="CHEBI:15378"/>
        <dbReference type="ChEBI" id="CHEBI:30616"/>
        <dbReference type="ChEBI" id="CHEBI:57836"/>
        <dbReference type="ChEBI" id="CHEBI:58456"/>
        <dbReference type="ChEBI" id="CHEBI:456216"/>
        <dbReference type="EC" id="2.7.1.153"/>
    </reaction>
    <physiologicalReaction direction="left-to-right" evidence="20">
        <dbReference type="Rhea" id="RHEA:21293"/>
    </physiologicalReaction>
</comment>
<keyword evidence="11" id="KW-0808">Transferase</keyword>
<dbReference type="GO" id="GO:0051094">
    <property type="term" value="P:positive regulation of developmental process"/>
    <property type="evidence" value="ECO:0007669"/>
    <property type="project" value="UniProtKB-ARBA"/>
</dbReference>
<keyword evidence="14" id="KW-0221">Differentiation</keyword>
<organism evidence="30 31">
    <name type="scientific">Meleagris gallopavo</name>
    <name type="common">Wild turkey</name>
    <dbReference type="NCBI Taxonomy" id="9103"/>
    <lineage>
        <taxon>Eukaryota</taxon>
        <taxon>Metazoa</taxon>
        <taxon>Chordata</taxon>
        <taxon>Craniata</taxon>
        <taxon>Vertebrata</taxon>
        <taxon>Euteleostomi</taxon>
        <taxon>Archelosauria</taxon>
        <taxon>Archosauria</taxon>
        <taxon>Dinosauria</taxon>
        <taxon>Saurischia</taxon>
        <taxon>Theropoda</taxon>
        <taxon>Coelurosauria</taxon>
        <taxon>Aves</taxon>
        <taxon>Neognathae</taxon>
        <taxon>Galloanserae</taxon>
        <taxon>Galliformes</taxon>
        <taxon>Phasianidae</taxon>
        <taxon>Meleagridinae</taxon>
        <taxon>Meleagris</taxon>
    </lineage>
</organism>
<dbReference type="Pfam" id="PF00794">
    <property type="entry name" value="PI3K_rbd"/>
    <property type="match status" value="1"/>
</dbReference>
<evidence type="ECO:0000256" key="18">
    <source>
        <dbReference type="ARBA" id="ARBA00023130"/>
    </source>
</evidence>
<dbReference type="GeneTree" id="ENSGT00940000159079"/>
<dbReference type="Pfam" id="PF02192">
    <property type="entry name" value="PI3K_p85B"/>
    <property type="match status" value="1"/>
</dbReference>
<evidence type="ECO:0000256" key="8">
    <source>
        <dbReference type="ARBA" id="ARBA00022500"/>
    </source>
</evidence>
<dbReference type="GO" id="GO:0006954">
    <property type="term" value="P:inflammatory response"/>
    <property type="evidence" value="ECO:0007669"/>
    <property type="project" value="UniProtKB-KW"/>
</dbReference>
<dbReference type="GO" id="GO:0005886">
    <property type="term" value="C:plasma membrane"/>
    <property type="evidence" value="ECO:0007669"/>
    <property type="project" value="TreeGrafter"/>
</dbReference>
<sequence>FCFMSRMPPGIYCPMEFWSKGENQNIQVDFLLPTGIYLNLSVPCNASLGTIKQVVWKHAQYEPLYHMLSDPEAYVFTCINQTAEQQELEDEQRRLCDIQPFLPVLRLVAREGDRVKKLINSQISLLIGKGLHEFDSVQDPEVNDFRTKMCQFCEERAAKRQQLSWAAWMEYNFPLQLEPMAKGLGTGLFINFQPCACSFTFQISPNEFPITLMSYAVKKQATVFRHETMENPEDYTLQVNGKYEYLYGNYPLYQFQYIRSCLHRGLTPHLTMVHSSTIIAMRDEQVNSIANPPKMAVKPPPLPKKKTGQVPVDSWYSYFFSPQLVVQAGLFHGNEMLCKMVSSSEVNVCSEPVWKQRLDFDINICDLPRMARLCFALYAVIEKAKKARSTKKKSKKAVSKDCPIAWVNVMLFDYKDQLKTGECCLHMWSSFPDEKGELLNPMGTVQCNPNTESAAALVICFPNVASHPVYYPSFEKEICSATDSSQKLQLKEILERRSHTELYEHEKDLVWKMRYDIRDQYPQALAKLLTITKWNKHEDVAQMISLLQTWPELPVLNALELLDFSFPDRYVGSFAINSLKKLTDHELFQYLLQLVQVLKYESYLDCELTKFLLDRALSNRKIGHFLFWHLRSEMHVPAVALRFGLILEAYCRGSTHHMKVLMKQGEALSKMKALNEFVKLSSPKATKPQAKEMMHVCMKQETYLEALSHLQSPLNPSIILTEVCVDQCTFMDSKMKPLWIVFNNEETGGGGVGIIFKNGDDLRQDMLTLQMIQLMDVLWKQEGLDLRMTPYGCLSTGDKTGLIEVVMHSDTIANIQLNKSNMAATAAFNKDALLNWLKSKNPGDALEQAIEEFTLSCAGYCVATYVLGIGDRHSDNIMIRETGQLFHIDFGHFLGNFKTKFGINRERVPFILTYDFVHVIQQGKTNNSEKFERFRGYCEKAYMILRRHGPLFLHLFALMKAAGLPELSCSKDIQYLKDSLALGKTDEEALKHFRLKFNEALRESWKTKVNWLAHNVSKDNRQ</sequence>
<dbReference type="Gene3D" id="3.10.20.770">
    <property type="match status" value="1"/>
</dbReference>
<dbReference type="InterPro" id="IPR015433">
    <property type="entry name" value="PI3/4_kinase"/>
</dbReference>
<evidence type="ECO:0000256" key="2">
    <source>
        <dbReference type="ARBA" id="ARBA00004805"/>
    </source>
</evidence>
<dbReference type="InterPro" id="IPR029071">
    <property type="entry name" value="Ubiquitin-like_domsf"/>
</dbReference>
<feature type="domain" description="PIK helical" evidence="27">
    <location>
        <begin position="476"/>
        <end position="653"/>
    </location>
</feature>
<keyword evidence="12" id="KW-0547">Nucleotide-binding</keyword>
<dbReference type="CDD" id="cd08693">
    <property type="entry name" value="C2_PI3K_class_I_beta_delta"/>
    <property type="match status" value="1"/>
</dbReference>
<dbReference type="Gene3D" id="3.30.1010.10">
    <property type="entry name" value="Phosphatidylinositol 3-kinase Catalytic Subunit, Chain A, domain 4"/>
    <property type="match status" value="1"/>
</dbReference>
<evidence type="ECO:0000256" key="5">
    <source>
        <dbReference type="ARBA" id="ARBA00012010"/>
    </source>
</evidence>
<dbReference type="GO" id="GO:0006935">
    <property type="term" value="P:chemotaxis"/>
    <property type="evidence" value="ECO:0007669"/>
    <property type="project" value="UniProtKB-KW"/>
</dbReference>
<dbReference type="Ensembl" id="ENSMGAT00000026465.1">
    <property type="protein sequence ID" value="ENSMGAP00000033004.1"/>
    <property type="gene ID" value="ENSMGAG00000004015.3"/>
</dbReference>
<dbReference type="PROSITE" id="PS00915">
    <property type="entry name" value="PI3_4_KINASE_1"/>
    <property type="match status" value="1"/>
</dbReference>
<dbReference type="SUPFAM" id="SSF54236">
    <property type="entry name" value="Ubiquitin-like"/>
    <property type="match status" value="1"/>
</dbReference>
<dbReference type="Pfam" id="PF00613">
    <property type="entry name" value="PI3Ka"/>
    <property type="match status" value="1"/>
</dbReference>
<evidence type="ECO:0000256" key="20">
    <source>
        <dbReference type="ARBA" id="ARBA00023981"/>
    </source>
</evidence>
<dbReference type="SMART" id="SM00144">
    <property type="entry name" value="PI3K_rbd"/>
    <property type="match status" value="1"/>
</dbReference>
<evidence type="ECO:0000256" key="21">
    <source>
        <dbReference type="ARBA" id="ARBA00023985"/>
    </source>
</evidence>
<dbReference type="FunFam" id="1.25.40.70:FF:000008">
    <property type="entry name" value="Phosphatidylinositol 4,5-bisphosphate 3-kinase catalytic subunit"/>
    <property type="match status" value="1"/>
</dbReference>
<dbReference type="InterPro" id="IPR035892">
    <property type="entry name" value="C2_domain_sf"/>
</dbReference>
<evidence type="ECO:0000256" key="1">
    <source>
        <dbReference type="ARBA" id="ARBA00004496"/>
    </source>
</evidence>
<proteinExistence type="inferred from homology"/>
<dbReference type="GO" id="GO:0043491">
    <property type="term" value="P:phosphatidylinositol 3-kinase/protein kinase B signal transduction"/>
    <property type="evidence" value="ECO:0007669"/>
    <property type="project" value="InterPro"/>
</dbReference>
<dbReference type="PROSITE" id="PS51544">
    <property type="entry name" value="PI3K_ABD"/>
    <property type="match status" value="1"/>
</dbReference>
<dbReference type="AlphaFoldDB" id="A0A803YMK6"/>
<dbReference type="PROSITE" id="PS50290">
    <property type="entry name" value="PI3_4_KINASE_3"/>
    <property type="match status" value="1"/>
</dbReference>
<dbReference type="InterPro" id="IPR000403">
    <property type="entry name" value="PI3/4_kinase_cat_dom"/>
</dbReference>
<dbReference type="SMART" id="SM00145">
    <property type="entry name" value="PI3Ka"/>
    <property type="match status" value="1"/>
</dbReference>
<keyword evidence="13" id="KW-0418">Kinase</keyword>
<evidence type="ECO:0000256" key="9">
    <source>
        <dbReference type="ARBA" id="ARBA00022553"/>
    </source>
</evidence>
<dbReference type="InterPro" id="IPR016024">
    <property type="entry name" value="ARM-type_fold"/>
</dbReference>
<dbReference type="GO" id="GO:0051240">
    <property type="term" value="P:positive regulation of multicellular organismal process"/>
    <property type="evidence" value="ECO:0007669"/>
    <property type="project" value="UniProtKB-ARBA"/>
</dbReference>
<dbReference type="Pfam" id="PF00792">
    <property type="entry name" value="PI3K_C2"/>
    <property type="match status" value="1"/>
</dbReference>
<comment type="catalytic activity">
    <reaction evidence="21">
        <text>a 1,2-diacyl-sn-glycero-3-phospho-(1D-myo-inositol) + ATP = a 1,2-diacyl-sn-glycero-3-phospho-(1D-myo-inositol-3-phosphate) + ADP + H(+)</text>
        <dbReference type="Rhea" id="RHEA:12709"/>
        <dbReference type="ChEBI" id="CHEBI:15378"/>
        <dbReference type="ChEBI" id="CHEBI:30616"/>
        <dbReference type="ChEBI" id="CHEBI:57880"/>
        <dbReference type="ChEBI" id="CHEBI:58088"/>
        <dbReference type="ChEBI" id="CHEBI:456216"/>
        <dbReference type="EC" id="2.7.1.137"/>
    </reaction>
    <physiologicalReaction direction="left-to-right" evidence="21">
        <dbReference type="Rhea" id="RHEA:12710"/>
    </physiologicalReaction>
</comment>
<evidence type="ECO:0000256" key="15">
    <source>
        <dbReference type="ARBA" id="ARBA00022840"/>
    </source>
</evidence>
<evidence type="ECO:0000256" key="6">
    <source>
        <dbReference type="ARBA" id="ARBA00012073"/>
    </source>
</evidence>
<keyword evidence="16" id="KW-0391">Immunity</keyword>
<dbReference type="FunFam" id="3.10.20.770:FF:000002">
    <property type="entry name" value="Phosphatidylinositol 4,5-bisphosphate 3-kinase catalytic subunit"/>
    <property type="match status" value="1"/>
</dbReference>
<dbReference type="InterPro" id="IPR003113">
    <property type="entry name" value="PI3K_ABD"/>
</dbReference>
<evidence type="ECO:0000259" key="27">
    <source>
        <dbReference type="PROSITE" id="PS51545"/>
    </source>
</evidence>
<dbReference type="EC" id="2.7.1.153" evidence="5"/>
<dbReference type="GO" id="GO:0002250">
    <property type="term" value="P:adaptive immune response"/>
    <property type="evidence" value="ECO:0007669"/>
    <property type="project" value="UniProtKB-KW"/>
</dbReference>
<keyword evidence="9" id="KW-0597">Phosphoprotein</keyword>
<evidence type="ECO:0000256" key="13">
    <source>
        <dbReference type="ARBA" id="ARBA00022777"/>
    </source>
</evidence>
<dbReference type="PROSITE" id="PS51546">
    <property type="entry name" value="PI3K_RBD"/>
    <property type="match status" value="1"/>
</dbReference>
<dbReference type="InterPro" id="IPR001263">
    <property type="entry name" value="PI3K_accessory_dom"/>
</dbReference>
<evidence type="ECO:0000259" key="25">
    <source>
        <dbReference type="PROSITE" id="PS50290"/>
    </source>
</evidence>
<dbReference type="CDD" id="cd05174">
    <property type="entry name" value="PI3Kc_IA_delta"/>
    <property type="match status" value="1"/>
</dbReference>
<dbReference type="Gene3D" id="2.60.40.150">
    <property type="entry name" value="C2 domain"/>
    <property type="match status" value="1"/>
</dbReference>
<evidence type="ECO:0000256" key="23">
    <source>
        <dbReference type="ARBA" id="ARBA00067682"/>
    </source>
</evidence>
<keyword evidence="7" id="KW-0963">Cytoplasm</keyword>
<comment type="pathway">
    <text evidence="2">Phospholipid metabolism; phosphatidylinositol phosphate biosynthesis.</text>
</comment>
<evidence type="ECO:0000256" key="16">
    <source>
        <dbReference type="ARBA" id="ARBA00022859"/>
    </source>
</evidence>
<dbReference type="EC" id="2.7.1.137" evidence="6"/>
<feature type="domain" description="PI3K/PI4K catalytic" evidence="25">
    <location>
        <begin position="724"/>
        <end position="1005"/>
    </location>
</feature>
<evidence type="ECO:0000256" key="11">
    <source>
        <dbReference type="ARBA" id="ARBA00022679"/>
    </source>
</evidence>
<name>A0A803YMK6_MELGA</name>
<dbReference type="InterPro" id="IPR042236">
    <property type="entry name" value="PI3K_accessory_sf"/>
</dbReference>
<dbReference type="SMART" id="SM00142">
    <property type="entry name" value="PI3K_C2"/>
    <property type="match status" value="1"/>
</dbReference>
<reference evidence="30 31" key="1">
    <citation type="journal article" date="2010" name="PLoS Biol.">
        <title>Multi-platform next-generation sequencing of the domestic turkey (Meleagris gallopavo): genome assembly and analysis.</title>
        <authorList>
            <person name="Dalloul R.A."/>
            <person name="Long J.A."/>
            <person name="Zimin A.V."/>
            <person name="Aslam L."/>
            <person name="Beal K."/>
            <person name="Blomberg L.A."/>
            <person name="Bouffard P."/>
            <person name="Burt D.W."/>
            <person name="Crasta O."/>
            <person name="Crooijmans R.P."/>
            <person name="Cooper K."/>
            <person name="Coulombe R.A."/>
            <person name="De S."/>
            <person name="Delany M.E."/>
            <person name="Dodgson J.B."/>
            <person name="Dong J.J."/>
            <person name="Evans C."/>
            <person name="Frederickson K.M."/>
            <person name="Flicek P."/>
            <person name="Florea L."/>
            <person name="Folkerts O."/>
            <person name="Groenen M.A."/>
            <person name="Harkins T.T."/>
            <person name="Herrero J."/>
            <person name="Hoffmann S."/>
            <person name="Megens H.J."/>
            <person name="Jiang A."/>
            <person name="de Jong P."/>
            <person name="Kaiser P."/>
            <person name="Kim H."/>
            <person name="Kim K.W."/>
            <person name="Kim S."/>
            <person name="Langenberger D."/>
            <person name="Lee M.K."/>
            <person name="Lee T."/>
            <person name="Mane S."/>
            <person name="Marcais G."/>
            <person name="Marz M."/>
            <person name="McElroy A.P."/>
            <person name="Modise T."/>
            <person name="Nefedov M."/>
            <person name="Notredame C."/>
            <person name="Paton I.R."/>
            <person name="Payne W.S."/>
            <person name="Pertea G."/>
            <person name="Prickett D."/>
            <person name="Puiu D."/>
            <person name="Qioa D."/>
            <person name="Raineri E."/>
            <person name="Ruffier M."/>
            <person name="Salzberg S.L."/>
            <person name="Schatz M.C."/>
            <person name="Scheuring C."/>
            <person name="Schmidt C.J."/>
            <person name="Schroeder S."/>
            <person name="Searle S.M."/>
            <person name="Smith E.J."/>
            <person name="Smith J."/>
            <person name="Sonstegard T.S."/>
            <person name="Stadler P.F."/>
            <person name="Tafer H."/>
            <person name="Tu Z.J."/>
            <person name="Van Tassell C.P."/>
            <person name="Vilella A.J."/>
            <person name="Williams K.P."/>
            <person name="Yorke J.A."/>
            <person name="Zhang L."/>
            <person name="Zhang H.B."/>
            <person name="Zhang X."/>
            <person name="Zhang Y."/>
            <person name="Reed K.M."/>
        </authorList>
    </citation>
    <scope>NUCLEOTIDE SEQUENCE [LARGE SCALE GENOMIC DNA]</scope>
</reference>
<dbReference type="GO" id="GO:0005942">
    <property type="term" value="C:phosphatidylinositol 3-kinase complex"/>
    <property type="evidence" value="ECO:0007669"/>
    <property type="project" value="TreeGrafter"/>
</dbReference>
<evidence type="ECO:0000256" key="10">
    <source>
        <dbReference type="ARBA" id="ARBA00022588"/>
    </source>
</evidence>
<dbReference type="GO" id="GO:0048015">
    <property type="term" value="P:phosphatidylinositol-mediated signaling"/>
    <property type="evidence" value="ECO:0007669"/>
    <property type="project" value="TreeGrafter"/>
</dbReference>
<dbReference type="PANTHER" id="PTHR10048:SF35">
    <property type="entry name" value="PHOSPHATIDYLINOSITOL 4,5-BISPHOSPHATE 3-KINASE CATALYTIC SUBUNIT DELTA ISOFORM"/>
    <property type="match status" value="1"/>
</dbReference>
<dbReference type="GO" id="GO:0046934">
    <property type="term" value="F:1-phosphatidylinositol-4,5-bisphosphate 3-kinase activity"/>
    <property type="evidence" value="ECO:0007669"/>
    <property type="project" value="UniProtKB-EC"/>
</dbReference>
<comment type="subcellular location">
    <subcellularLocation>
        <location evidence="1">Cytoplasm</location>
    </subcellularLocation>
</comment>
<evidence type="ECO:0000256" key="4">
    <source>
        <dbReference type="ARBA" id="ARBA00006209"/>
    </source>
</evidence>
<dbReference type="SMART" id="SM00143">
    <property type="entry name" value="PI3K_p85B"/>
    <property type="match status" value="1"/>
</dbReference>
<dbReference type="Gene3D" id="1.10.1070.11">
    <property type="entry name" value="Phosphatidylinositol 3-/4-kinase, catalytic domain"/>
    <property type="match status" value="1"/>
</dbReference>
<evidence type="ECO:0000259" key="29">
    <source>
        <dbReference type="PROSITE" id="PS51547"/>
    </source>
</evidence>
<dbReference type="UniPathway" id="UPA00220"/>
<evidence type="ECO:0000313" key="31">
    <source>
        <dbReference type="Proteomes" id="UP000001645"/>
    </source>
</evidence>
<dbReference type="GO" id="GO:2000026">
    <property type="term" value="P:regulation of multicellular organismal development"/>
    <property type="evidence" value="ECO:0007669"/>
    <property type="project" value="UniProtKB-ARBA"/>
</dbReference>
<dbReference type="GO" id="GO:0045087">
    <property type="term" value="P:innate immune response"/>
    <property type="evidence" value="ECO:0007669"/>
    <property type="project" value="UniProtKB-KW"/>
</dbReference>
<evidence type="ECO:0000256" key="24">
    <source>
        <dbReference type="ARBA" id="ARBA00075758"/>
    </source>
</evidence>
<reference evidence="30" key="3">
    <citation type="submission" date="2025-09" db="UniProtKB">
        <authorList>
            <consortium name="Ensembl"/>
        </authorList>
    </citation>
    <scope>IDENTIFICATION</scope>
</reference>
<dbReference type="GO" id="GO:0016477">
    <property type="term" value="P:cell migration"/>
    <property type="evidence" value="ECO:0007669"/>
    <property type="project" value="TreeGrafter"/>
</dbReference>
<keyword evidence="17" id="KW-0443">Lipid metabolism</keyword>
<accession>A0A803YMK6</accession>
<dbReference type="GO" id="GO:0042113">
    <property type="term" value="P:B cell activation"/>
    <property type="evidence" value="ECO:0007669"/>
    <property type="project" value="UniProtKB-ARBA"/>
</dbReference>
<dbReference type="GO" id="GO:0005524">
    <property type="term" value="F:ATP binding"/>
    <property type="evidence" value="ECO:0007669"/>
    <property type="project" value="UniProtKB-KW"/>
</dbReference>
<dbReference type="GO" id="GO:0010628">
    <property type="term" value="P:positive regulation of gene expression"/>
    <property type="evidence" value="ECO:0007669"/>
    <property type="project" value="UniProtKB-ARBA"/>
</dbReference>
<keyword evidence="15" id="KW-0067">ATP-binding</keyword>
<keyword evidence="31" id="KW-1185">Reference proteome</keyword>
<evidence type="ECO:0000259" key="26">
    <source>
        <dbReference type="PROSITE" id="PS51544"/>
    </source>
</evidence>